<protein>
    <submittedName>
        <fullName evidence="2">Uncharacterized protein</fullName>
    </submittedName>
</protein>
<sequence length="638" mass="71623">MTAKRFVVIEPSIKSQGGHYLQYALHVLRAAANEGFKPVLAGHRQFTVRPIDDVEVAPAFTNVFFHRFADAPGSRNPLSRLYFEFIRVRNGIALRFTAYWYFTRAYVGLANTVGPVASNRFVRIAAVVVFFPIAIAWRLWRSGPVVRARTALHKWLFGMPEALHDASNSRAIRQLTDDLLALRERLQPAKGDHLLMATASGAELLALMRAIKREPRMAAPTWHLVFRRNVRIHPTAAFVRVDLEVRLGRISLKAWEDAPETVRLYTDTDALTGQYNALAGKSVFRTLPIPHLRERASPPSPSPCVISYQGDARPEKGYQFLSRIAEAVRPTLLATGKARFRLQSNFNIAGGEPECVMARKELEKFPSEQVELLTEAQSEDAYWANLETSGIVLIPYEASSYSERSSGIFAECVAMETPVIVPAGTWMSRQLAAFDYPKIAALYRQASPADPASTQIIAGGVAPELLNPLEDRWFCPGEEPRFTIAANCPPGAAQVLVKVTLRQRWFARVQLFERDEAGALVRFSQRLLEAADPDGETEALLLHDLHEHTRRLQVVVLNCTLASFAHPDDFGLAFSTKPLSYDSPGEVYFDWTEIPSLLERMTPRIERYRAAMREFAPAFREYHCGSSFLSILLRSDKP</sequence>
<organism evidence="2 3">
    <name type="scientific">Fimbriimonas ginsengisoli</name>
    <dbReference type="NCBI Taxonomy" id="1005039"/>
    <lineage>
        <taxon>Bacteria</taxon>
        <taxon>Bacillati</taxon>
        <taxon>Armatimonadota</taxon>
        <taxon>Fimbriimonadia</taxon>
        <taxon>Fimbriimonadales</taxon>
        <taxon>Fimbriimonadaceae</taxon>
        <taxon>Fimbriimonas</taxon>
    </lineage>
</organism>
<dbReference type="AlphaFoldDB" id="A0A931LVL7"/>
<reference evidence="2" key="1">
    <citation type="submission" date="2020-07" db="EMBL/GenBank/DDBJ databases">
        <title>Huge and variable diversity of episymbiotic CPR bacteria and DPANN archaea in groundwater ecosystems.</title>
        <authorList>
            <person name="He C.Y."/>
            <person name="Keren R."/>
            <person name="Whittaker M."/>
            <person name="Farag I.F."/>
            <person name="Doudna J."/>
            <person name="Cate J.H.D."/>
            <person name="Banfield J.F."/>
        </authorList>
    </citation>
    <scope>NUCLEOTIDE SEQUENCE</scope>
    <source>
        <strain evidence="2">NC_groundwater_17_Pr7_B-0.1um_64_12</strain>
    </source>
</reference>
<keyword evidence="1" id="KW-1133">Transmembrane helix</keyword>
<comment type="caution">
    <text evidence="2">The sequence shown here is derived from an EMBL/GenBank/DDBJ whole genome shotgun (WGS) entry which is preliminary data.</text>
</comment>
<evidence type="ECO:0000256" key="1">
    <source>
        <dbReference type="SAM" id="Phobius"/>
    </source>
</evidence>
<gene>
    <name evidence="2" type="ORF">HYR64_05360</name>
</gene>
<keyword evidence="1" id="KW-0812">Transmembrane</keyword>
<dbReference type="EMBL" id="JACOSL010000033">
    <property type="protein sequence ID" value="MBI1756517.1"/>
    <property type="molecule type" value="Genomic_DNA"/>
</dbReference>
<keyword evidence="1" id="KW-0472">Membrane</keyword>
<proteinExistence type="predicted"/>
<name>A0A931LVL7_FIMGI</name>
<evidence type="ECO:0000313" key="3">
    <source>
        <dbReference type="Proteomes" id="UP000727962"/>
    </source>
</evidence>
<evidence type="ECO:0000313" key="2">
    <source>
        <dbReference type="EMBL" id="MBI1756517.1"/>
    </source>
</evidence>
<dbReference type="Proteomes" id="UP000727962">
    <property type="component" value="Unassembled WGS sequence"/>
</dbReference>
<feature type="transmembrane region" description="Helical" evidence="1">
    <location>
        <begin position="121"/>
        <end position="140"/>
    </location>
</feature>
<accession>A0A931LVL7</accession>